<proteinExistence type="predicted"/>
<feature type="chain" id="PRO_5003075733" evidence="1">
    <location>
        <begin position="31"/>
        <end position="50"/>
    </location>
</feature>
<evidence type="ECO:0000313" key="3">
    <source>
        <dbReference type="Proteomes" id="UP000005324"/>
    </source>
</evidence>
<accession>D5RLI1</accession>
<feature type="non-terminal residue" evidence="2">
    <location>
        <position position="50"/>
    </location>
</feature>
<name>D5RLI1_9PROT</name>
<gene>
    <name evidence="2" type="ORF">HMPREF0731_1942</name>
</gene>
<organism evidence="2 3">
    <name type="scientific">Pseudoroseomonas cervicalis ATCC 49957</name>
    <dbReference type="NCBI Taxonomy" id="525371"/>
    <lineage>
        <taxon>Bacteria</taxon>
        <taxon>Pseudomonadati</taxon>
        <taxon>Pseudomonadota</taxon>
        <taxon>Alphaproteobacteria</taxon>
        <taxon>Acetobacterales</taxon>
        <taxon>Roseomonadaceae</taxon>
        <taxon>Roseomonas</taxon>
    </lineage>
</organism>
<dbReference type="HOGENOM" id="CLU_3129153_0_0_5"/>
<dbReference type="AlphaFoldDB" id="D5RLI1"/>
<feature type="signal peptide" evidence="1">
    <location>
        <begin position="1"/>
        <end position="30"/>
    </location>
</feature>
<dbReference type="Proteomes" id="UP000005324">
    <property type="component" value="Unassembled WGS sequence"/>
</dbReference>
<sequence length="50" mass="4735">MLSSRAILATARALLVAAPLLVPVAGPARAQGPLSAPALGGMAQQGGGNA</sequence>
<keyword evidence="3" id="KW-1185">Reference proteome</keyword>
<evidence type="ECO:0000256" key="1">
    <source>
        <dbReference type="SAM" id="SignalP"/>
    </source>
</evidence>
<reference evidence="2 3" key="1">
    <citation type="submission" date="2010-04" db="EMBL/GenBank/DDBJ databases">
        <authorList>
            <person name="Qin X."/>
            <person name="Bachman B."/>
            <person name="Battles P."/>
            <person name="Bell A."/>
            <person name="Bess C."/>
            <person name="Bickham C."/>
            <person name="Chaboub L."/>
            <person name="Chen D."/>
            <person name="Coyle M."/>
            <person name="Deiros D.R."/>
            <person name="Dinh H."/>
            <person name="Forbes L."/>
            <person name="Fowler G."/>
            <person name="Francisco L."/>
            <person name="Fu Q."/>
            <person name="Gubbala S."/>
            <person name="Hale W."/>
            <person name="Han Y."/>
            <person name="Hemphill L."/>
            <person name="Highlander S.K."/>
            <person name="Hirani K."/>
            <person name="Hogues M."/>
            <person name="Jackson L."/>
            <person name="Jakkamsetti A."/>
            <person name="Javaid M."/>
            <person name="Jiang H."/>
            <person name="Korchina V."/>
            <person name="Kovar C."/>
            <person name="Lara F."/>
            <person name="Lee S."/>
            <person name="Mata R."/>
            <person name="Mathew T."/>
            <person name="Moen C."/>
            <person name="Morales K."/>
            <person name="Munidasa M."/>
            <person name="Nazareth L."/>
            <person name="Ngo R."/>
            <person name="Nguyen L."/>
            <person name="Okwuonu G."/>
            <person name="Ongeri F."/>
            <person name="Patil S."/>
            <person name="Petrosino J."/>
            <person name="Pham C."/>
            <person name="Pham P."/>
            <person name="Pu L.-L."/>
            <person name="Puazo M."/>
            <person name="Raj R."/>
            <person name="Reid J."/>
            <person name="Rouhana J."/>
            <person name="Saada N."/>
            <person name="Shang Y."/>
            <person name="Simmons D."/>
            <person name="Thornton R."/>
            <person name="Warren J."/>
            <person name="Weissenberger G."/>
            <person name="Zhang J."/>
            <person name="Zhang L."/>
            <person name="Zhou C."/>
            <person name="Zhu D."/>
            <person name="Muzny D."/>
            <person name="Worley K."/>
            <person name="Gibbs R."/>
        </authorList>
    </citation>
    <scope>NUCLEOTIDE SEQUENCE [LARGE SCALE GENOMIC DNA]</scope>
    <source>
        <strain evidence="2 3">ATCC 49957</strain>
    </source>
</reference>
<protein>
    <submittedName>
        <fullName evidence="2">Uncharacterized protein</fullName>
    </submittedName>
</protein>
<dbReference type="EMBL" id="ADVL01000316">
    <property type="protein sequence ID" value="EFH11835.1"/>
    <property type="molecule type" value="Genomic_DNA"/>
</dbReference>
<keyword evidence="1" id="KW-0732">Signal</keyword>
<comment type="caution">
    <text evidence="2">The sequence shown here is derived from an EMBL/GenBank/DDBJ whole genome shotgun (WGS) entry which is preliminary data.</text>
</comment>
<evidence type="ECO:0000313" key="2">
    <source>
        <dbReference type="EMBL" id="EFH11835.1"/>
    </source>
</evidence>